<evidence type="ECO:0000256" key="1">
    <source>
        <dbReference type="SAM" id="Phobius"/>
    </source>
</evidence>
<evidence type="ECO:0000313" key="2">
    <source>
        <dbReference type="EMBL" id="PFG40316.1"/>
    </source>
</evidence>
<organism evidence="2 3">
    <name type="scientific">Georgenia soli</name>
    <dbReference type="NCBI Taxonomy" id="638953"/>
    <lineage>
        <taxon>Bacteria</taxon>
        <taxon>Bacillati</taxon>
        <taxon>Actinomycetota</taxon>
        <taxon>Actinomycetes</taxon>
        <taxon>Micrococcales</taxon>
        <taxon>Bogoriellaceae</taxon>
        <taxon>Georgenia</taxon>
    </lineage>
</organism>
<sequence>MTHYPAPVSTAPPEDAAVARAVRALRITLLVCAGACVALGLMGAALVLLTADSGALWPGLTLLAAGQVAGLLGAAAAGLGLRRVLTGTEPQPVTRRVRATLGRLGTALAVALAAGAAVWIVVRPTAWVAILACALVSAQLVVVLRFLRR</sequence>
<evidence type="ECO:0000313" key="3">
    <source>
        <dbReference type="Proteomes" id="UP000222106"/>
    </source>
</evidence>
<keyword evidence="1" id="KW-0472">Membrane</keyword>
<feature type="transmembrane region" description="Helical" evidence="1">
    <location>
        <begin position="127"/>
        <end position="147"/>
    </location>
</feature>
<feature type="transmembrane region" description="Helical" evidence="1">
    <location>
        <begin position="101"/>
        <end position="121"/>
    </location>
</feature>
<keyword evidence="3" id="KW-1185">Reference proteome</keyword>
<keyword evidence="1" id="KW-0812">Transmembrane</keyword>
<dbReference type="EMBL" id="PDJI01000004">
    <property type="protein sequence ID" value="PFG40316.1"/>
    <property type="molecule type" value="Genomic_DNA"/>
</dbReference>
<keyword evidence="1" id="KW-1133">Transmembrane helix</keyword>
<accession>A0A2A9ENZ9</accession>
<name>A0A2A9ENZ9_9MICO</name>
<reference evidence="2 3" key="1">
    <citation type="submission" date="2017-10" db="EMBL/GenBank/DDBJ databases">
        <title>Sequencing the genomes of 1000 actinobacteria strains.</title>
        <authorList>
            <person name="Klenk H.-P."/>
        </authorList>
    </citation>
    <scope>NUCLEOTIDE SEQUENCE [LARGE SCALE GENOMIC DNA]</scope>
    <source>
        <strain evidence="2 3">DSM 21838</strain>
    </source>
</reference>
<proteinExistence type="predicted"/>
<gene>
    <name evidence="2" type="ORF">ATJ97_2841</name>
</gene>
<dbReference type="Proteomes" id="UP000222106">
    <property type="component" value="Unassembled WGS sequence"/>
</dbReference>
<feature type="transmembrane region" description="Helical" evidence="1">
    <location>
        <begin position="55"/>
        <end position="81"/>
    </location>
</feature>
<feature type="transmembrane region" description="Helical" evidence="1">
    <location>
        <begin position="27"/>
        <end position="49"/>
    </location>
</feature>
<dbReference type="AlphaFoldDB" id="A0A2A9ENZ9"/>
<comment type="caution">
    <text evidence="2">The sequence shown here is derived from an EMBL/GenBank/DDBJ whole genome shotgun (WGS) entry which is preliminary data.</text>
</comment>
<protein>
    <submittedName>
        <fullName evidence="2">Uncharacterized protein</fullName>
    </submittedName>
</protein>